<comment type="caution">
    <text evidence="9">The sequence shown here is derived from an EMBL/GenBank/DDBJ whole genome shotgun (WGS) entry which is preliminary data.</text>
</comment>
<keyword evidence="6 8" id="KW-1133">Transmembrane helix</keyword>
<dbReference type="InterPro" id="IPR045861">
    <property type="entry name" value="CorA_cytoplasmic_dom"/>
</dbReference>
<evidence type="ECO:0000256" key="2">
    <source>
        <dbReference type="ARBA" id="ARBA00009765"/>
    </source>
</evidence>
<dbReference type="RefSeq" id="WP_377605349.1">
    <property type="nucleotide sequence ID" value="NZ_JBHUME010000012.1"/>
</dbReference>
<organism evidence="9 10">
    <name type="scientific">Paenibacillus gansuensis</name>
    <dbReference type="NCBI Taxonomy" id="306542"/>
    <lineage>
        <taxon>Bacteria</taxon>
        <taxon>Bacillati</taxon>
        <taxon>Bacillota</taxon>
        <taxon>Bacilli</taxon>
        <taxon>Bacillales</taxon>
        <taxon>Paenibacillaceae</taxon>
        <taxon>Paenibacillus</taxon>
    </lineage>
</organism>
<reference evidence="10" key="1">
    <citation type="journal article" date="2019" name="Int. J. Syst. Evol. Microbiol.">
        <title>The Global Catalogue of Microorganisms (GCM) 10K type strain sequencing project: providing services to taxonomists for standard genome sequencing and annotation.</title>
        <authorList>
            <consortium name="The Broad Institute Genomics Platform"/>
            <consortium name="The Broad Institute Genome Sequencing Center for Infectious Disease"/>
            <person name="Wu L."/>
            <person name="Ma J."/>
        </authorList>
    </citation>
    <scope>NUCLEOTIDE SEQUENCE [LARGE SCALE GENOMIC DNA]</scope>
    <source>
        <strain evidence="10">KCTC 3950</strain>
    </source>
</reference>
<keyword evidence="3 8" id="KW-0813">Transport</keyword>
<comment type="subcellular location">
    <subcellularLocation>
        <location evidence="1">Cell membrane</location>
        <topology evidence="1">Multi-pass membrane protein</topology>
    </subcellularLocation>
    <subcellularLocation>
        <location evidence="8">Membrane</location>
        <topology evidence="8">Multi-pass membrane protein</topology>
    </subcellularLocation>
</comment>
<comment type="similarity">
    <text evidence="2 8">Belongs to the CorA metal ion transporter (MIT) (TC 1.A.35) family.</text>
</comment>
<dbReference type="InterPro" id="IPR045863">
    <property type="entry name" value="CorA_TM1_TM2"/>
</dbReference>
<keyword evidence="8" id="KW-0406">Ion transport</keyword>
<comment type="function">
    <text evidence="8">Mediates influx of magnesium ions.</text>
</comment>
<sequence>MIRTIAFTSDGRMVQDVPLEQLDQEDFSWYWVDYSSPTPEERETLSSHFHFHPLAVEDCMHFLQRPKLDHYGPVHFLVLHSMNEQTLEVDELDLFLHKKFVVSFHLNPSHEVEQVRDKYLNQPALWPQGPLHAVYMVMDKLVDRYFPSVHRIEDDLNDIEFRSGSQLNDIMDQVFSLRSELLQLRRTIIPMRDLMYRVLNSQRIEGLPDKAVFFHDVYDHLLKLSEMVEANRELTADLRDNYLSVSSNRMNNIMKTLTVITTIFMPLTFIAGVYGMNFQRMPELTSTYGYPVILIVMLVLGLSMYAWFRRKGWFD</sequence>
<dbReference type="SUPFAM" id="SSF143865">
    <property type="entry name" value="CorA soluble domain-like"/>
    <property type="match status" value="1"/>
</dbReference>
<evidence type="ECO:0000256" key="6">
    <source>
        <dbReference type="ARBA" id="ARBA00022989"/>
    </source>
</evidence>
<gene>
    <name evidence="8 9" type="primary">corA</name>
    <name evidence="9" type="ORF">ACFSUF_18770</name>
</gene>
<feature type="transmembrane region" description="Helical" evidence="8">
    <location>
        <begin position="288"/>
        <end position="308"/>
    </location>
</feature>
<dbReference type="Proteomes" id="UP001597541">
    <property type="component" value="Unassembled WGS sequence"/>
</dbReference>
<evidence type="ECO:0000256" key="3">
    <source>
        <dbReference type="ARBA" id="ARBA00022448"/>
    </source>
</evidence>
<evidence type="ECO:0000256" key="5">
    <source>
        <dbReference type="ARBA" id="ARBA00022692"/>
    </source>
</evidence>
<evidence type="ECO:0000313" key="10">
    <source>
        <dbReference type="Proteomes" id="UP001597541"/>
    </source>
</evidence>
<dbReference type="PANTHER" id="PTHR46494:SF1">
    <property type="entry name" value="CORA FAMILY METAL ION TRANSPORTER (EUROFUNG)"/>
    <property type="match status" value="1"/>
</dbReference>
<keyword evidence="4 8" id="KW-1003">Cell membrane</keyword>
<keyword evidence="7 8" id="KW-0472">Membrane</keyword>
<evidence type="ECO:0000256" key="1">
    <source>
        <dbReference type="ARBA" id="ARBA00004651"/>
    </source>
</evidence>
<dbReference type="Pfam" id="PF01544">
    <property type="entry name" value="CorA"/>
    <property type="match status" value="1"/>
</dbReference>
<dbReference type="EMBL" id="JBHUME010000012">
    <property type="protein sequence ID" value="MFD2614459.1"/>
    <property type="molecule type" value="Genomic_DNA"/>
</dbReference>
<keyword evidence="5 8" id="KW-0812">Transmembrane</keyword>
<dbReference type="SUPFAM" id="SSF144083">
    <property type="entry name" value="Magnesium transport protein CorA, transmembrane region"/>
    <property type="match status" value="1"/>
</dbReference>
<dbReference type="PANTHER" id="PTHR46494">
    <property type="entry name" value="CORA FAMILY METAL ION TRANSPORTER (EUROFUNG)"/>
    <property type="match status" value="1"/>
</dbReference>
<name>A0ABW5PHR2_9BACL</name>
<accession>A0ABW5PHR2</accession>
<dbReference type="InterPro" id="IPR002523">
    <property type="entry name" value="MgTranspt_CorA/ZnTranspt_ZntB"/>
</dbReference>
<evidence type="ECO:0000313" key="9">
    <source>
        <dbReference type="EMBL" id="MFD2614459.1"/>
    </source>
</evidence>
<dbReference type="Gene3D" id="1.20.58.340">
    <property type="entry name" value="Magnesium transport protein CorA, transmembrane region"/>
    <property type="match status" value="2"/>
</dbReference>
<proteinExistence type="inferred from homology"/>
<evidence type="ECO:0000256" key="8">
    <source>
        <dbReference type="RuleBase" id="RU362010"/>
    </source>
</evidence>
<keyword evidence="10" id="KW-1185">Reference proteome</keyword>
<dbReference type="CDD" id="cd12831">
    <property type="entry name" value="TmCorA-like_u2"/>
    <property type="match status" value="1"/>
</dbReference>
<keyword evidence="8" id="KW-0460">Magnesium</keyword>
<dbReference type="NCBIfam" id="TIGR00383">
    <property type="entry name" value="corA"/>
    <property type="match status" value="1"/>
</dbReference>
<protein>
    <recommendedName>
        <fullName evidence="8">Magnesium transport protein CorA</fullName>
    </recommendedName>
</protein>
<feature type="transmembrane region" description="Helical" evidence="8">
    <location>
        <begin position="257"/>
        <end position="276"/>
    </location>
</feature>
<evidence type="ECO:0000256" key="7">
    <source>
        <dbReference type="ARBA" id="ARBA00023136"/>
    </source>
</evidence>
<dbReference type="Gene3D" id="3.30.460.20">
    <property type="entry name" value="CorA soluble domain-like"/>
    <property type="match status" value="1"/>
</dbReference>
<evidence type="ECO:0000256" key="4">
    <source>
        <dbReference type="ARBA" id="ARBA00022475"/>
    </source>
</evidence>
<dbReference type="InterPro" id="IPR004488">
    <property type="entry name" value="Mg/Co-transport_prot_CorA"/>
</dbReference>